<evidence type="ECO:0000313" key="5">
    <source>
        <dbReference type="EMBL" id="CCH48218.1"/>
    </source>
</evidence>
<keyword evidence="2" id="KW-0328">Glycosyltransferase</keyword>
<dbReference type="KEGG" id="dpi:BN4_10981"/>
<dbReference type="eggNOG" id="COG1216">
    <property type="taxonomic scope" value="Bacteria"/>
</dbReference>
<comment type="similarity">
    <text evidence="1">Belongs to the glycosyltransferase 2 family.</text>
</comment>
<name>M1WV75_PSEP2</name>
<dbReference type="GO" id="GO:0016757">
    <property type="term" value="F:glycosyltransferase activity"/>
    <property type="evidence" value="ECO:0007669"/>
    <property type="project" value="UniProtKB-KW"/>
</dbReference>
<dbReference type="Pfam" id="PF00535">
    <property type="entry name" value="Glycos_transf_2"/>
    <property type="match status" value="1"/>
</dbReference>
<accession>M1WV75</accession>
<feature type="domain" description="Glycosyltransferase 2-like" evidence="4">
    <location>
        <begin position="270"/>
        <end position="395"/>
    </location>
</feature>
<evidence type="ECO:0000313" key="6">
    <source>
        <dbReference type="Proteomes" id="UP000011724"/>
    </source>
</evidence>
<evidence type="ECO:0000256" key="2">
    <source>
        <dbReference type="ARBA" id="ARBA00022676"/>
    </source>
</evidence>
<organism evidence="5 6">
    <name type="scientific">Pseudodesulfovibrio piezophilus (strain DSM 21447 / JCM 15486 / C1TLV30)</name>
    <name type="common">Desulfovibrio piezophilus</name>
    <dbReference type="NCBI Taxonomy" id="1322246"/>
    <lineage>
        <taxon>Bacteria</taxon>
        <taxon>Pseudomonadati</taxon>
        <taxon>Thermodesulfobacteriota</taxon>
        <taxon>Desulfovibrionia</taxon>
        <taxon>Desulfovibrionales</taxon>
        <taxon>Desulfovibrionaceae</taxon>
    </lineage>
</organism>
<protein>
    <submittedName>
        <fullName evidence="5">Glycosyl transferase family 2</fullName>
    </submittedName>
</protein>
<dbReference type="InterPro" id="IPR001173">
    <property type="entry name" value="Glyco_trans_2-like"/>
</dbReference>
<dbReference type="BioCyc" id="DPIE1322246:BN4_RS04985-MONOMER"/>
<dbReference type="Proteomes" id="UP000011724">
    <property type="component" value="Chromosome"/>
</dbReference>
<evidence type="ECO:0000256" key="3">
    <source>
        <dbReference type="ARBA" id="ARBA00022679"/>
    </source>
</evidence>
<dbReference type="AlphaFoldDB" id="M1WV75"/>
<dbReference type="PANTHER" id="PTHR43179:SF12">
    <property type="entry name" value="GALACTOFURANOSYLTRANSFERASE GLFT2"/>
    <property type="match status" value="1"/>
</dbReference>
<dbReference type="STRING" id="1322246.BN4_10981"/>
<dbReference type="SUPFAM" id="SSF53448">
    <property type="entry name" value="Nucleotide-diphospho-sugar transferases"/>
    <property type="match status" value="1"/>
</dbReference>
<reference evidence="6" key="2">
    <citation type="journal article" date="2013" name="Stand. Genomic Sci.">
        <title>Complete genome sequence of Desulfocapsa sulfexigens, a marine deltaproteobacterium specialized in disproportionating inorganic sulfur compounds.</title>
        <authorList>
            <person name="Finster K.W."/>
            <person name="Kjeldsen K.U."/>
            <person name="Kube M."/>
            <person name="Reinhardt R."/>
            <person name="Mussmann M."/>
            <person name="Amann R."/>
            <person name="Schreiber L."/>
        </authorList>
    </citation>
    <scope>NUCLEOTIDE SEQUENCE [LARGE SCALE GENOMIC DNA]</scope>
    <source>
        <strain evidence="6">DSM 10523 / SB164P1</strain>
    </source>
</reference>
<dbReference type="PANTHER" id="PTHR43179">
    <property type="entry name" value="RHAMNOSYLTRANSFERASE WBBL"/>
    <property type="match status" value="1"/>
</dbReference>
<proteinExistence type="inferred from homology"/>
<gene>
    <name evidence="5" type="ordered locus">BN4_10981</name>
</gene>
<dbReference type="EMBL" id="FO203427">
    <property type="protein sequence ID" value="CCH48218.1"/>
    <property type="molecule type" value="Genomic_DNA"/>
</dbReference>
<reference evidence="5 6" key="1">
    <citation type="journal article" date="2013" name="PLoS ONE">
        <title>The first genomic and proteomic characterization of a deep-sea sulfate reducer: insights into the piezophilic lifestyle of Desulfovibrio piezophilus.</title>
        <authorList>
            <person name="Pradel N."/>
            <person name="Ji B."/>
            <person name="Gimenez G."/>
            <person name="Talla E."/>
            <person name="Lenoble P."/>
            <person name="Garel M."/>
            <person name="Tamburini C."/>
            <person name="Fourquet P."/>
            <person name="Lebrun R."/>
            <person name="Bertin P."/>
            <person name="Denis Y."/>
            <person name="Pophillat M."/>
            <person name="Barbe V."/>
            <person name="Ollivier B."/>
            <person name="Dolla A."/>
        </authorList>
    </citation>
    <scope>NUCLEOTIDE SEQUENCE [LARGE SCALE GENOMIC DNA]</scope>
    <source>
        <strain evidence="6">DSM 10523 / SB164P1</strain>
    </source>
</reference>
<dbReference type="OrthoDB" id="5443808at2"/>
<dbReference type="PATRIC" id="fig|879567.3.peg.1011"/>
<dbReference type="RefSeq" id="WP_015414269.1">
    <property type="nucleotide sequence ID" value="NC_020409.1"/>
</dbReference>
<dbReference type="HOGENOM" id="CLU_023729_0_0_7"/>
<evidence type="ECO:0000256" key="1">
    <source>
        <dbReference type="ARBA" id="ARBA00006739"/>
    </source>
</evidence>
<dbReference type="Gene3D" id="3.90.550.10">
    <property type="entry name" value="Spore Coat Polysaccharide Biosynthesis Protein SpsA, Chain A"/>
    <property type="match status" value="1"/>
</dbReference>
<dbReference type="InterPro" id="IPR029044">
    <property type="entry name" value="Nucleotide-diphossugar_trans"/>
</dbReference>
<sequence>MHRFFIPQTLPPCSGIRPEFRERFSGWHLGMGLPETLLALIRGLNALGRDIPSCKNTALGMGVWGFQTHPLMHDLAQAAVETTATVNTNPQQKALAERIAATPKLNDTDTETMETWHALVRQEDRSLLLRFLAVVLADSTKGLSWLGHCWQDMLFLGRPEIPKAALDMVQWDAITFPLKARLEAEWSFHCHQPEQALQAIESLDSDLWGLWRAYTGAEVLIRSGETEEAKEVLSNLWSMIPWHINLTLKLHALFNPIVMAADEKTNDAAILVYSWNKGELLAQTLKSLASSNLGQARIYALDNGSTDNTPEVLRQAQDIFGAERFQTITLPVNVGAPAARNWLLSLPAVRTAQWAAFLDDDVILPKDWLLHLLGAAQGDKKLGAVGCRITAATPPFGLQSADYNLFPTPPKKTAPGHLPNRVLLYDNCAGSTDTGLFSYTRPCLSVSGCCHLINMEAVRMAGGFDLRYTPSQFDDLDRDLRSALAGMPALYTGTMAIHHVQHSSLAKSKSVQQIGHVMGNKFKLDTRYTDEELLRLGAENRERLWDDLQTKHDFLAALLG</sequence>
<evidence type="ECO:0000259" key="4">
    <source>
        <dbReference type="Pfam" id="PF00535"/>
    </source>
</evidence>
<keyword evidence="6" id="KW-1185">Reference proteome</keyword>
<keyword evidence="3 5" id="KW-0808">Transferase</keyword>